<evidence type="ECO:0000256" key="8">
    <source>
        <dbReference type="ARBA" id="ARBA00023098"/>
    </source>
</evidence>
<keyword evidence="4 11" id="KW-0444">Lipid biosynthesis</keyword>
<evidence type="ECO:0000256" key="12">
    <source>
        <dbReference type="PIRSR" id="PIRSR000094-1"/>
    </source>
</evidence>
<organism evidence="15 16">
    <name type="scientific">Abyssicoccus albus</name>
    <dbReference type="NCBI Taxonomy" id="1817405"/>
    <lineage>
        <taxon>Bacteria</taxon>
        <taxon>Bacillati</taxon>
        <taxon>Bacillota</taxon>
        <taxon>Bacilli</taxon>
        <taxon>Bacillales</taxon>
        <taxon>Abyssicoccaceae</taxon>
    </lineage>
</organism>
<dbReference type="PIRSF" id="PIRSF000094">
    <property type="entry name" value="Enoyl-ACP_rdct"/>
    <property type="match status" value="1"/>
</dbReference>
<evidence type="ECO:0000256" key="1">
    <source>
        <dbReference type="ARBA" id="ARBA00005194"/>
    </source>
</evidence>
<dbReference type="GO" id="GO:0050661">
    <property type="term" value="F:NADP binding"/>
    <property type="evidence" value="ECO:0007669"/>
    <property type="project" value="UniProtKB-ARBA"/>
</dbReference>
<evidence type="ECO:0000256" key="7">
    <source>
        <dbReference type="ARBA" id="ARBA00023027"/>
    </source>
</evidence>
<feature type="binding site" evidence="14">
    <location>
        <position position="166"/>
    </location>
    <ligand>
        <name>NAD(+)</name>
        <dbReference type="ChEBI" id="CHEBI:57540"/>
    </ligand>
</feature>
<comment type="caution">
    <text evidence="15">The sequence shown here is derived from an EMBL/GenBank/DDBJ whole genome shotgun (WGS) entry which is preliminary data.</text>
</comment>
<dbReference type="InterPro" id="IPR036291">
    <property type="entry name" value="NAD(P)-bd_dom_sf"/>
</dbReference>
<feature type="active site" description="Proton acceptor" evidence="12">
    <location>
        <position position="149"/>
    </location>
</feature>
<dbReference type="OrthoDB" id="9803628at2"/>
<accession>A0A3N5BII1</accession>
<dbReference type="NCBIfam" id="NF006369">
    <property type="entry name" value="PRK08594.1"/>
    <property type="match status" value="1"/>
</dbReference>
<evidence type="ECO:0000256" key="2">
    <source>
        <dbReference type="ARBA" id="ARBA00009233"/>
    </source>
</evidence>
<evidence type="ECO:0000256" key="6">
    <source>
        <dbReference type="ARBA" id="ARBA00023002"/>
    </source>
</evidence>
<sequence length="258" mass="27807">MSLNLSDKTYVIMGVANKHSIAWGIAQALDQAGATLIFTIMSDRFKKSLTKLTAELEHNKEPMIVNCDVSEDQDVENAFKEIKGKVDGIDGVVHAIAFANKEDIEGRYVDTSRDGFLHSLNISAYSLTKVANESKELMNEGGSIVTLTYLGGERAVPNYNLMGVSKSALESSVRYLAQDLGQDGIRVNAVSAGPIRTLSSKAVGDFSTILSEIEKRAPLKRNIDQIEVGNSVAFLLSDLASGVTGEVLHVDSGYHIVG</sequence>
<comment type="pathway">
    <text evidence="1">Lipid metabolism; fatty acid biosynthesis.</text>
</comment>
<keyword evidence="7 11" id="KW-0520">NAD</keyword>
<evidence type="ECO:0000256" key="14">
    <source>
        <dbReference type="PIRSR" id="PIRSR000094-3"/>
    </source>
</evidence>
<dbReference type="Gene3D" id="1.10.8.400">
    <property type="entry name" value="Enoyl acyl carrier protein reductase"/>
    <property type="match status" value="1"/>
</dbReference>
<dbReference type="GO" id="GO:0004318">
    <property type="term" value="F:enoyl-[acyl-carrier-protein] reductase (NADH) activity"/>
    <property type="evidence" value="ECO:0007669"/>
    <property type="project" value="UniProtKB-EC"/>
</dbReference>
<dbReference type="AlphaFoldDB" id="A0A1Q1G2H1"/>
<comment type="catalytic activity">
    <reaction evidence="11">
        <text>a 2,3-saturated acyl-[ACP] + NAD(+) = a (2E)-enoyl-[ACP] + NADH + H(+)</text>
        <dbReference type="Rhea" id="RHEA:10240"/>
        <dbReference type="Rhea" id="RHEA-COMP:9925"/>
        <dbReference type="Rhea" id="RHEA-COMP:9926"/>
        <dbReference type="ChEBI" id="CHEBI:15378"/>
        <dbReference type="ChEBI" id="CHEBI:57540"/>
        <dbReference type="ChEBI" id="CHEBI:57945"/>
        <dbReference type="ChEBI" id="CHEBI:78784"/>
        <dbReference type="ChEBI" id="CHEBI:78785"/>
        <dbReference type="EC" id="1.3.1.9"/>
    </reaction>
</comment>
<dbReference type="CDD" id="cd05372">
    <property type="entry name" value="ENR_SDR"/>
    <property type="match status" value="1"/>
</dbReference>
<evidence type="ECO:0000256" key="4">
    <source>
        <dbReference type="ARBA" id="ARBA00022516"/>
    </source>
</evidence>
<evidence type="ECO:0000256" key="5">
    <source>
        <dbReference type="ARBA" id="ARBA00022832"/>
    </source>
</evidence>
<dbReference type="GO" id="GO:0006633">
    <property type="term" value="P:fatty acid biosynthetic process"/>
    <property type="evidence" value="ECO:0007669"/>
    <property type="project" value="UniProtKB-KW"/>
</dbReference>
<reference evidence="15 16" key="1">
    <citation type="submission" date="2018-11" db="EMBL/GenBank/DDBJ databases">
        <title>Genomic Encyclopedia of Type Strains, Phase IV (KMG-IV): sequencing the most valuable type-strain genomes for metagenomic binning, comparative biology and taxonomic classification.</title>
        <authorList>
            <person name="Goeker M."/>
        </authorList>
    </citation>
    <scope>NUCLEOTIDE SEQUENCE [LARGE SCALE GENOMIC DNA]</scope>
    <source>
        <strain evidence="15 16">DSM 29158</strain>
    </source>
</reference>
<dbReference type="RefSeq" id="WP_077140640.1">
    <property type="nucleotide sequence ID" value="NZ_CBCSGK010000002.1"/>
</dbReference>
<keyword evidence="16" id="KW-1185">Reference proteome</keyword>
<proteinExistence type="inferred from homology"/>
<dbReference type="Gene3D" id="3.40.50.720">
    <property type="entry name" value="NAD(P)-binding Rossmann-like Domain"/>
    <property type="match status" value="1"/>
</dbReference>
<dbReference type="EC" id="1.3.1.9" evidence="11"/>
<feature type="binding site" evidence="14">
    <location>
        <begin position="195"/>
        <end position="199"/>
    </location>
    <ligand>
        <name>NAD(+)</name>
        <dbReference type="ChEBI" id="CHEBI:57540"/>
    </ligand>
</feature>
<dbReference type="FunFam" id="3.40.50.720:FF:000169">
    <property type="entry name" value="Enoyl-[acyl-carrier-protein] reductase [NADH]"/>
    <property type="match status" value="1"/>
</dbReference>
<dbReference type="Pfam" id="PF13561">
    <property type="entry name" value="adh_short_C2"/>
    <property type="match status" value="1"/>
</dbReference>
<keyword evidence="6 11" id="KW-0560">Oxidoreductase</keyword>
<dbReference type="FunFam" id="1.10.8.400:FF:000001">
    <property type="entry name" value="Enoyl-[acyl-carrier-protein] reductase [NADH]"/>
    <property type="match status" value="1"/>
</dbReference>
<evidence type="ECO:0000256" key="9">
    <source>
        <dbReference type="ARBA" id="ARBA00023160"/>
    </source>
</evidence>
<feature type="active site" description="Proton acceptor" evidence="12">
    <location>
        <position position="159"/>
    </location>
</feature>
<feature type="binding site" evidence="14">
    <location>
        <position position="14"/>
    </location>
    <ligand>
        <name>NAD(+)</name>
        <dbReference type="ChEBI" id="CHEBI:57540"/>
    </ligand>
</feature>
<dbReference type="GO" id="GO:0141148">
    <property type="term" value="F:enoyl-[acyl-carrier-protein] reductase (NADPH) activity"/>
    <property type="evidence" value="ECO:0007669"/>
    <property type="project" value="UniProtKB-EC"/>
</dbReference>
<gene>
    <name evidence="15" type="ORF">EDD62_0245</name>
</gene>
<dbReference type="PANTHER" id="PTHR43159:SF2">
    <property type="entry name" value="ENOYL-[ACYL-CARRIER-PROTEIN] REDUCTASE [NADH], CHLOROPLASTIC"/>
    <property type="match status" value="1"/>
</dbReference>
<dbReference type="EMBL" id="RKRK01000002">
    <property type="protein sequence ID" value="RPF57624.1"/>
    <property type="molecule type" value="Genomic_DNA"/>
</dbReference>
<name>A0A1Q1G2H1_9BACL</name>
<comment type="subunit">
    <text evidence="3">Homotetramer.</text>
</comment>
<keyword evidence="5" id="KW-0276">Fatty acid metabolism</keyword>
<evidence type="ECO:0000313" key="15">
    <source>
        <dbReference type="EMBL" id="RPF57624.1"/>
    </source>
</evidence>
<keyword evidence="8" id="KW-0443">Lipid metabolism</keyword>
<feature type="binding site" evidence="13">
    <location>
        <position position="99"/>
    </location>
    <ligand>
        <name>substrate</name>
    </ligand>
</feature>
<feature type="binding site" evidence="14">
    <location>
        <begin position="68"/>
        <end position="69"/>
    </location>
    <ligand>
        <name>NAD(+)</name>
        <dbReference type="ChEBI" id="CHEBI:57540"/>
    </ligand>
</feature>
<evidence type="ECO:0000313" key="16">
    <source>
        <dbReference type="Proteomes" id="UP000277108"/>
    </source>
</evidence>
<accession>A0A1Q1G2H1</accession>
<feature type="binding site" evidence="14">
    <location>
        <position position="96"/>
    </location>
    <ligand>
        <name>NAD(+)</name>
        <dbReference type="ChEBI" id="CHEBI:57540"/>
    </ligand>
</feature>
<protein>
    <recommendedName>
        <fullName evidence="11">Enoyl-[acyl-carrier-protein] reductase [NADH]</fullName>
        <ecNumber evidence="11">1.3.1.9</ecNumber>
    </recommendedName>
</protein>
<evidence type="ECO:0000256" key="13">
    <source>
        <dbReference type="PIRSR" id="PIRSR000094-2"/>
    </source>
</evidence>
<dbReference type="PANTHER" id="PTHR43159">
    <property type="entry name" value="ENOYL-[ACYL-CARRIER-PROTEIN] REDUCTASE"/>
    <property type="match status" value="1"/>
</dbReference>
<keyword evidence="9 11" id="KW-0275">Fatty acid biosynthesis</keyword>
<evidence type="ECO:0000256" key="11">
    <source>
        <dbReference type="PIRNR" id="PIRNR000094"/>
    </source>
</evidence>
<dbReference type="InterPro" id="IPR014358">
    <property type="entry name" value="Enoyl-ACP_Rdtase_NADH"/>
</dbReference>
<dbReference type="Proteomes" id="UP000277108">
    <property type="component" value="Unassembled WGS sequence"/>
</dbReference>
<dbReference type="PRINTS" id="PR00081">
    <property type="entry name" value="GDHRDH"/>
</dbReference>
<feature type="binding site" evidence="14">
    <location>
        <begin position="20"/>
        <end position="21"/>
    </location>
    <ligand>
        <name>NAD(+)</name>
        <dbReference type="ChEBI" id="CHEBI:57540"/>
    </ligand>
</feature>
<evidence type="ECO:0000256" key="10">
    <source>
        <dbReference type="ARBA" id="ARBA00050288"/>
    </source>
</evidence>
<dbReference type="InterPro" id="IPR002347">
    <property type="entry name" value="SDR_fam"/>
</dbReference>
<comment type="similarity">
    <text evidence="2 11">Belongs to the short-chain dehydrogenases/reductases (SDR) family. FabI subfamily.</text>
</comment>
<evidence type="ECO:0000256" key="3">
    <source>
        <dbReference type="ARBA" id="ARBA00011881"/>
    </source>
</evidence>
<comment type="catalytic activity">
    <reaction evidence="10">
        <text>a 2,3-saturated acyl-[ACP] + NADP(+) = a (2E)-enoyl-[ACP] + NADPH + H(+)</text>
        <dbReference type="Rhea" id="RHEA:22564"/>
        <dbReference type="Rhea" id="RHEA-COMP:9925"/>
        <dbReference type="Rhea" id="RHEA-COMP:9926"/>
        <dbReference type="ChEBI" id="CHEBI:15378"/>
        <dbReference type="ChEBI" id="CHEBI:57783"/>
        <dbReference type="ChEBI" id="CHEBI:58349"/>
        <dbReference type="ChEBI" id="CHEBI:78784"/>
        <dbReference type="ChEBI" id="CHEBI:78785"/>
        <dbReference type="EC" id="1.3.1.39"/>
    </reaction>
</comment>
<dbReference type="SUPFAM" id="SSF51735">
    <property type="entry name" value="NAD(P)-binding Rossmann-fold domains"/>
    <property type="match status" value="1"/>
</dbReference>
<dbReference type="STRING" id="1849491.BVH56_06370"/>